<proteinExistence type="inferred from homology"/>
<dbReference type="PANTHER" id="PTHR43918">
    <property type="entry name" value="ACETYLCHOLINESTERASE"/>
    <property type="match status" value="1"/>
</dbReference>
<dbReference type="KEGG" id="vde:111254234"/>
<dbReference type="OMA" id="NEGAWEF"/>
<dbReference type="EC" id="3.1.1.7" evidence="2"/>
<keyword evidence="11" id="KW-1185">Reference proteome</keyword>
<dbReference type="Pfam" id="PF00135">
    <property type="entry name" value="COesterase"/>
    <property type="match status" value="1"/>
</dbReference>
<dbReference type="InterPro" id="IPR002018">
    <property type="entry name" value="CarbesteraseB"/>
</dbReference>
<dbReference type="FunFam" id="3.40.50.1820:FF:000029">
    <property type="entry name" value="Acetylcholinesterase"/>
    <property type="match status" value="1"/>
</dbReference>
<dbReference type="PROSITE" id="PS00941">
    <property type="entry name" value="CARBOXYLESTERASE_B_2"/>
    <property type="match status" value="1"/>
</dbReference>
<dbReference type="PANTHER" id="PTHR43918:SF4">
    <property type="entry name" value="CARBOXYLIC ESTER HYDROLASE"/>
    <property type="match status" value="1"/>
</dbReference>
<dbReference type="InterPro" id="IPR050654">
    <property type="entry name" value="AChE-related_enzymes"/>
</dbReference>
<feature type="domain" description="Carboxylesterase type B" evidence="9">
    <location>
        <begin position="26"/>
        <end position="566"/>
    </location>
</feature>
<evidence type="ECO:0000256" key="6">
    <source>
        <dbReference type="ARBA" id="ARBA00023157"/>
    </source>
</evidence>
<reference evidence="10" key="1">
    <citation type="submission" date="2021-01" db="UniProtKB">
        <authorList>
            <consortium name="EnsemblMetazoa"/>
        </authorList>
    </citation>
    <scope>IDENTIFICATION</scope>
</reference>
<keyword evidence="3" id="KW-0719">Serine esterase</keyword>
<dbReference type="InterPro" id="IPR019819">
    <property type="entry name" value="Carboxylesterase_B_CS"/>
</dbReference>
<evidence type="ECO:0000313" key="10">
    <source>
        <dbReference type="EnsemblMetazoa" id="XP_022670595"/>
    </source>
</evidence>
<sequence length="582" mass="65188">MTLYDNPNVGNPLRQEDISLYASGNPPFVKTRLGGIYGIRKEYLGRYVDAFLGIPYAQPPLGPLRLKAPEPIYAWETPINATEFGPACRQWSDAWPIHLTRGASSCSEDCLYLNVWTPSEKSDKKRPVMAYIHGGDFLLGSASWPDYEGGLMSAFGDVIVTSMNYRLGKLGFLDAKSRSAPGNQGLLDQNLALKWIHDNIAVFGGDHEQITLFGNDAGAASVGLHILSPLSAGLFKRAILQSGSAFWKLRQTTLDIGHFPLGTQGNGKITDCSSFPRESRFANRPIPPHRDGQTLRSFSFDDGVYKGLDYGEISAARGGEEAANLIGPTYDNEFLPLNPHMSAAMGLFNDVEVLIGSNNNEGAWEFMKANHWKNFTDGDNFKAINLLKFIKNFFEEFRFRNLIGAKATEGIYYYFASNLRGNDVQHNRQFAFDFIGDFVHTCPLTYFAEALADRNVSVNYYRFAHSSQRRTLPSAWPLWVGASHMDEIPFVFGAPLIQSSAYSTSERDLSASIMDAWTSFAKTGKPVTPKGQTWPRFSRKHPDYLRISTQGFSHRDSPSKDNCNFWRTFHNFNMWQHASTMD</sequence>
<comment type="catalytic activity">
    <reaction evidence="8">
        <text>acetylcholine + H2O = choline + acetate + H(+)</text>
        <dbReference type="Rhea" id="RHEA:17561"/>
        <dbReference type="ChEBI" id="CHEBI:15354"/>
        <dbReference type="ChEBI" id="CHEBI:15355"/>
        <dbReference type="ChEBI" id="CHEBI:15377"/>
        <dbReference type="ChEBI" id="CHEBI:15378"/>
        <dbReference type="ChEBI" id="CHEBI:30089"/>
        <dbReference type="EC" id="3.1.1.7"/>
    </reaction>
</comment>
<dbReference type="GO" id="GO:0005886">
    <property type="term" value="C:plasma membrane"/>
    <property type="evidence" value="ECO:0007669"/>
    <property type="project" value="TreeGrafter"/>
</dbReference>
<evidence type="ECO:0000256" key="1">
    <source>
        <dbReference type="ARBA" id="ARBA00005964"/>
    </source>
</evidence>
<keyword evidence="4" id="KW-0378">Hydrolase</keyword>
<evidence type="ECO:0000256" key="3">
    <source>
        <dbReference type="ARBA" id="ARBA00022487"/>
    </source>
</evidence>
<dbReference type="GO" id="GO:0006581">
    <property type="term" value="P:acetylcholine catabolic process"/>
    <property type="evidence" value="ECO:0007669"/>
    <property type="project" value="TreeGrafter"/>
</dbReference>
<keyword evidence="7" id="KW-0325">Glycoprotein</keyword>
<keyword evidence="5" id="KW-0531">Neurotransmitter degradation</keyword>
<evidence type="ECO:0000256" key="5">
    <source>
        <dbReference type="ARBA" id="ARBA00022867"/>
    </source>
</evidence>
<dbReference type="InterPro" id="IPR029058">
    <property type="entry name" value="AB_hydrolase_fold"/>
</dbReference>
<dbReference type="AlphaFoldDB" id="A0A7M7MEI9"/>
<dbReference type="Proteomes" id="UP000594260">
    <property type="component" value="Unplaced"/>
</dbReference>
<organism evidence="10 11">
    <name type="scientific">Varroa destructor</name>
    <name type="common">Honeybee mite</name>
    <dbReference type="NCBI Taxonomy" id="109461"/>
    <lineage>
        <taxon>Eukaryota</taxon>
        <taxon>Metazoa</taxon>
        <taxon>Ecdysozoa</taxon>
        <taxon>Arthropoda</taxon>
        <taxon>Chelicerata</taxon>
        <taxon>Arachnida</taxon>
        <taxon>Acari</taxon>
        <taxon>Parasitiformes</taxon>
        <taxon>Mesostigmata</taxon>
        <taxon>Gamasina</taxon>
        <taxon>Dermanyssoidea</taxon>
        <taxon>Varroidae</taxon>
        <taxon>Varroa</taxon>
    </lineage>
</organism>
<evidence type="ECO:0000313" key="11">
    <source>
        <dbReference type="Proteomes" id="UP000594260"/>
    </source>
</evidence>
<keyword evidence="6" id="KW-1015">Disulfide bond</keyword>
<dbReference type="SUPFAM" id="SSF53474">
    <property type="entry name" value="alpha/beta-Hydrolases"/>
    <property type="match status" value="1"/>
</dbReference>
<dbReference type="InParanoid" id="A0A7M7MEI9"/>
<evidence type="ECO:0000256" key="7">
    <source>
        <dbReference type="ARBA" id="ARBA00023180"/>
    </source>
</evidence>
<dbReference type="GO" id="GO:0019695">
    <property type="term" value="P:choline metabolic process"/>
    <property type="evidence" value="ECO:0007669"/>
    <property type="project" value="TreeGrafter"/>
</dbReference>
<dbReference type="GeneID" id="111254234"/>
<name>A0A7M7MEI9_VARDE</name>
<evidence type="ECO:0000259" key="9">
    <source>
        <dbReference type="Pfam" id="PF00135"/>
    </source>
</evidence>
<protein>
    <recommendedName>
        <fullName evidence="2">acetylcholinesterase</fullName>
        <ecNumber evidence="2">3.1.1.7</ecNumber>
    </recommendedName>
</protein>
<accession>A0A7M7MEI9</accession>
<evidence type="ECO:0000256" key="8">
    <source>
        <dbReference type="ARBA" id="ARBA00048484"/>
    </source>
</evidence>
<dbReference type="EnsemblMetazoa" id="XM_022814860">
    <property type="protein sequence ID" value="XP_022670595"/>
    <property type="gene ID" value="LOC111254234"/>
</dbReference>
<dbReference type="GO" id="GO:0003990">
    <property type="term" value="F:acetylcholinesterase activity"/>
    <property type="evidence" value="ECO:0007669"/>
    <property type="project" value="UniProtKB-EC"/>
</dbReference>
<dbReference type="OrthoDB" id="19653at2759"/>
<dbReference type="Gene3D" id="3.40.50.1820">
    <property type="entry name" value="alpha/beta hydrolase"/>
    <property type="match status" value="1"/>
</dbReference>
<dbReference type="RefSeq" id="XP_022670595.1">
    <property type="nucleotide sequence ID" value="XM_022814860.1"/>
</dbReference>
<evidence type="ECO:0000256" key="4">
    <source>
        <dbReference type="ARBA" id="ARBA00022801"/>
    </source>
</evidence>
<dbReference type="PRINTS" id="PR00878">
    <property type="entry name" value="CHOLNESTRASE"/>
</dbReference>
<dbReference type="InterPro" id="IPR000997">
    <property type="entry name" value="Cholinesterase"/>
</dbReference>
<evidence type="ECO:0000256" key="2">
    <source>
        <dbReference type="ARBA" id="ARBA00013276"/>
    </source>
</evidence>
<comment type="similarity">
    <text evidence="1">Belongs to the type-B carboxylesterase/lipase family.</text>
</comment>
<dbReference type="GO" id="GO:0005615">
    <property type="term" value="C:extracellular space"/>
    <property type="evidence" value="ECO:0007669"/>
    <property type="project" value="TreeGrafter"/>
</dbReference>